<accession>A6TJM0</accession>
<keyword evidence="9" id="KW-1185">Reference proteome</keyword>
<keyword evidence="3" id="KW-0210">Decarboxylase</keyword>
<evidence type="ECO:0000256" key="5">
    <source>
        <dbReference type="ARBA" id="ARBA00023239"/>
    </source>
</evidence>
<evidence type="ECO:0000256" key="4">
    <source>
        <dbReference type="ARBA" id="ARBA00022898"/>
    </source>
</evidence>
<dbReference type="Pfam" id="PF01276">
    <property type="entry name" value="OKR_DC_1"/>
    <property type="match status" value="1"/>
</dbReference>
<evidence type="ECO:0000259" key="6">
    <source>
        <dbReference type="Pfam" id="PF01276"/>
    </source>
</evidence>
<dbReference type="CDD" id="cd00615">
    <property type="entry name" value="Orn_deC_like"/>
    <property type="match status" value="1"/>
</dbReference>
<proteinExistence type="inferred from homology"/>
<dbReference type="InterPro" id="IPR015424">
    <property type="entry name" value="PyrdxlP-dep_Trfase"/>
</dbReference>
<dbReference type="eggNOG" id="COG1982">
    <property type="taxonomic scope" value="Bacteria"/>
</dbReference>
<keyword evidence="4" id="KW-0663">Pyridoxal phosphate</keyword>
<dbReference type="InterPro" id="IPR008286">
    <property type="entry name" value="Prn/Lys/Arg_de-COase_C"/>
</dbReference>
<dbReference type="AlphaFoldDB" id="A6TJM0"/>
<dbReference type="InterPro" id="IPR052357">
    <property type="entry name" value="Orn_Lys_Arg_decarboxylase-I"/>
</dbReference>
<dbReference type="InterPro" id="IPR000310">
    <property type="entry name" value="Orn/Lys/Arg_deCO2ase_major_dom"/>
</dbReference>
<feature type="domain" description="Orn/Lys/Arg decarboxylase C-terminal" evidence="7">
    <location>
        <begin position="377"/>
        <end position="468"/>
    </location>
</feature>
<sequence>MSYYLNQNQTPLFTALKEHSQKKVIPFDVPGHKQGRGLKEFTDFVGTTVMELDVNSMKSVDNICNPIGVIKEAKELAAYAFGSDHAYFLVNGTTSGVQAMIMSACEPGDKIILPRNAHKSAIAGLILAGALPIYIQPEIDENLGIAMGVSVESVVNIIGRHPDAKAIFLINPTYYGATSDIKEIIHIARRNGIAVLVDEAHGAHLNFHEGFPMSAMELGADMSAVSTHKTGGSLTQSSILLLKEGAIDPYTVKKNLNLMQTTSGSYLLMASIDVARKQLATEGEEIFTRVLKLVRNARAQINKVDGLYAFGTELVGNPGVYDFDESKLGVNVRKLGLTGFEVYDILIDEYNIQVELADYYNILAIVSVGDEEEQVTALVEALKDIAEKHRRPEEIKVISNVLKNPDAIVSPRDAYYSSKKVVNIEDAEGEISGESIMAYPPGIPIVSPGERITKDMIDHIKLLKEEETLIQGTEDPYAEQVRVLGQGNGKG</sequence>
<dbReference type="InterPro" id="IPR015421">
    <property type="entry name" value="PyrdxlP-dep_Trfase_major"/>
</dbReference>
<evidence type="ECO:0000259" key="7">
    <source>
        <dbReference type="Pfam" id="PF03711"/>
    </source>
</evidence>
<dbReference type="Gene3D" id="3.40.640.10">
    <property type="entry name" value="Type I PLP-dependent aspartate aminotransferase-like (Major domain)"/>
    <property type="match status" value="1"/>
</dbReference>
<evidence type="ECO:0000256" key="2">
    <source>
        <dbReference type="ARBA" id="ARBA00010671"/>
    </source>
</evidence>
<dbReference type="EMBL" id="CP000724">
    <property type="protein sequence ID" value="ABR46388.1"/>
    <property type="molecule type" value="Genomic_DNA"/>
</dbReference>
<comment type="similarity">
    <text evidence="2">Belongs to the Orn/Lys/Arg decarboxylase class-I family.</text>
</comment>
<dbReference type="KEGG" id="amt:Amet_0149"/>
<dbReference type="Gene3D" id="3.90.100.10">
    <property type="entry name" value="Orn/Lys/Arg decarboxylase, C-terminal domain"/>
    <property type="match status" value="1"/>
</dbReference>
<dbReference type="PANTHER" id="PTHR43277">
    <property type="entry name" value="ARGININE DECARBOXYLASE"/>
    <property type="match status" value="1"/>
</dbReference>
<evidence type="ECO:0000256" key="1">
    <source>
        <dbReference type="ARBA" id="ARBA00001933"/>
    </source>
</evidence>
<feature type="domain" description="Orn/Lys/Arg decarboxylases family 1 pyridoxal-P attachment site" evidence="6">
    <location>
        <begin position="10"/>
        <end position="323"/>
    </location>
</feature>
<dbReference type="Proteomes" id="UP000001572">
    <property type="component" value="Chromosome"/>
</dbReference>
<evidence type="ECO:0000313" key="9">
    <source>
        <dbReference type="Proteomes" id="UP000001572"/>
    </source>
</evidence>
<dbReference type="GO" id="GO:0016831">
    <property type="term" value="F:carboxy-lyase activity"/>
    <property type="evidence" value="ECO:0007669"/>
    <property type="project" value="UniProtKB-KW"/>
</dbReference>
<evidence type="ECO:0000256" key="3">
    <source>
        <dbReference type="ARBA" id="ARBA00022793"/>
    </source>
</evidence>
<evidence type="ECO:0000313" key="8">
    <source>
        <dbReference type="EMBL" id="ABR46388.1"/>
    </source>
</evidence>
<gene>
    <name evidence="8" type="ordered locus">Amet_0149</name>
</gene>
<keyword evidence="5" id="KW-0456">Lyase</keyword>
<organism evidence="8 9">
    <name type="scientific">Alkaliphilus metalliredigens (strain QYMF)</name>
    <dbReference type="NCBI Taxonomy" id="293826"/>
    <lineage>
        <taxon>Bacteria</taxon>
        <taxon>Bacillati</taxon>
        <taxon>Bacillota</taxon>
        <taxon>Clostridia</taxon>
        <taxon>Peptostreptococcales</taxon>
        <taxon>Natronincolaceae</taxon>
        <taxon>Alkaliphilus</taxon>
    </lineage>
</organism>
<dbReference type="STRING" id="293826.Amet_0149"/>
<protein>
    <submittedName>
        <fullName evidence="8">Orn/Lys/Arg decarboxylase, major region</fullName>
    </submittedName>
</protein>
<dbReference type="PANTHER" id="PTHR43277:SF4">
    <property type="entry name" value="ARGININE DECARBOXYLASE"/>
    <property type="match status" value="1"/>
</dbReference>
<dbReference type="HOGENOM" id="CLU_025925_2_1_9"/>
<comment type="cofactor">
    <cofactor evidence="1">
        <name>pyridoxal 5'-phosphate</name>
        <dbReference type="ChEBI" id="CHEBI:597326"/>
    </cofactor>
</comment>
<name>A6TJM0_ALKMQ</name>
<reference evidence="9" key="1">
    <citation type="journal article" date="2016" name="Genome Announc.">
        <title>Complete genome sequence of Alkaliphilus metalliredigens strain QYMF, an alkaliphilic and metal-reducing bacterium isolated from borax-contaminated leachate ponds.</title>
        <authorList>
            <person name="Hwang C."/>
            <person name="Copeland A."/>
            <person name="Lucas S."/>
            <person name="Lapidus A."/>
            <person name="Barry K."/>
            <person name="Detter J.C."/>
            <person name="Glavina Del Rio T."/>
            <person name="Hammon N."/>
            <person name="Israni S."/>
            <person name="Dalin E."/>
            <person name="Tice H."/>
            <person name="Pitluck S."/>
            <person name="Chertkov O."/>
            <person name="Brettin T."/>
            <person name="Bruce D."/>
            <person name="Han C."/>
            <person name="Schmutz J."/>
            <person name="Larimer F."/>
            <person name="Land M.L."/>
            <person name="Hauser L."/>
            <person name="Kyrpides N."/>
            <person name="Mikhailova N."/>
            <person name="Ye Q."/>
            <person name="Zhou J."/>
            <person name="Richardson P."/>
            <person name="Fields M.W."/>
        </authorList>
    </citation>
    <scope>NUCLEOTIDE SEQUENCE [LARGE SCALE GENOMIC DNA]</scope>
    <source>
        <strain evidence="9">QYMF</strain>
    </source>
</reference>
<dbReference type="SUPFAM" id="SSF53383">
    <property type="entry name" value="PLP-dependent transferases"/>
    <property type="match status" value="1"/>
</dbReference>
<dbReference type="RefSeq" id="WP_011971297.1">
    <property type="nucleotide sequence ID" value="NC_009633.1"/>
</dbReference>
<dbReference type="OrthoDB" id="9815233at2"/>
<dbReference type="Pfam" id="PF03711">
    <property type="entry name" value="OKR_DC_1_C"/>
    <property type="match status" value="1"/>
</dbReference>